<evidence type="ECO:0000256" key="5">
    <source>
        <dbReference type="ARBA" id="ARBA00023136"/>
    </source>
</evidence>
<feature type="transmembrane region" description="Helical" evidence="7">
    <location>
        <begin position="146"/>
        <end position="165"/>
    </location>
</feature>
<evidence type="ECO:0000313" key="9">
    <source>
        <dbReference type="Proteomes" id="UP000275530"/>
    </source>
</evidence>
<gene>
    <name evidence="8" type="ORF">D3242_03110</name>
</gene>
<dbReference type="GO" id="GO:0005886">
    <property type="term" value="C:plasma membrane"/>
    <property type="evidence" value="ECO:0007669"/>
    <property type="project" value="UniProtKB-SubCell"/>
</dbReference>
<accession>A0A6M7TSS8</accession>
<feature type="transmembrane region" description="Helical" evidence="7">
    <location>
        <begin position="224"/>
        <end position="244"/>
    </location>
</feature>
<dbReference type="AlphaFoldDB" id="A0A6M7TSS8"/>
<dbReference type="EMBL" id="QZXA01000001">
    <property type="protein sequence ID" value="RJT38226.1"/>
    <property type="molecule type" value="Genomic_DNA"/>
</dbReference>
<comment type="caution">
    <text evidence="8">The sequence shown here is derived from an EMBL/GenBank/DDBJ whole genome shotgun (WGS) entry which is preliminary data.</text>
</comment>
<evidence type="ECO:0000256" key="4">
    <source>
        <dbReference type="ARBA" id="ARBA00022989"/>
    </source>
</evidence>
<feature type="transmembrane region" description="Helical" evidence="7">
    <location>
        <begin position="370"/>
        <end position="392"/>
    </location>
</feature>
<feature type="region of interest" description="Disordered" evidence="6">
    <location>
        <begin position="47"/>
        <end position="104"/>
    </location>
</feature>
<feature type="region of interest" description="Disordered" evidence="6">
    <location>
        <begin position="1"/>
        <end position="21"/>
    </location>
</feature>
<evidence type="ECO:0000256" key="6">
    <source>
        <dbReference type="SAM" id="MobiDB-lite"/>
    </source>
</evidence>
<feature type="transmembrane region" description="Helical" evidence="7">
    <location>
        <begin position="316"/>
        <end position="335"/>
    </location>
</feature>
<dbReference type="CDD" id="cd06579">
    <property type="entry name" value="TM_PBP1_transp_AraH_like"/>
    <property type="match status" value="1"/>
</dbReference>
<feature type="transmembrane region" description="Helical" evidence="7">
    <location>
        <begin position="118"/>
        <end position="140"/>
    </location>
</feature>
<evidence type="ECO:0000256" key="3">
    <source>
        <dbReference type="ARBA" id="ARBA00022692"/>
    </source>
</evidence>
<feature type="transmembrane region" description="Helical" evidence="7">
    <location>
        <begin position="195"/>
        <end position="217"/>
    </location>
</feature>
<evidence type="ECO:0000256" key="2">
    <source>
        <dbReference type="ARBA" id="ARBA00022475"/>
    </source>
</evidence>
<protein>
    <submittedName>
        <fullName evidence="8">ABC transporter permease</fullName>
    </submittedName>
</protein>
<feature type="transmembrane region" description="Helical" evidence="7">
    <location>
        <begin position="264"/>
        <end position="285"/>
    </location>
</feature>
<dbReference type="PANTHER" id="PTHR32196">
    <property type="entry name" value="ABC TRANSPORTER PERMEASE PROTEIN YPHD-RELATED-RELATED"/>
    <property type="match status" value="1"/>
</dbReference>
<name>A0A6M7TSS8_9HYPH</name>
<evidence type="ECO:0000256" key="7">
    <source>
        <dbReference type="SAM" id="Phobius"/>
    </source>
</evidence>
<comment type="subcellular location">
    <subcellularLocation>
        <location evidence="1">Cell membrane</location>
        <topology evidence="1">Multi-pass membrane protein</topology>
    </subcellularLocation>
</comment>
<dbReference type="Proteomes" id="UP000275530">
    <property type="component" value="Unassembled WGS sequence"/>
</dbReference>
<dbReference type="GO" id="GO:0022857">
    <property type="term" value="F:transmembrane transporter activity"/>
    <property type="evidence" value="ECO:0007669"/>
    <property type="project" value="InterPro"/>
</dbReference>
<keyword evidence="3 7" id="KW-0812">Transmembrane</keyword>
<proteinExistence type="predicted"/>
<evidence type="ECO:0000313" key="8">
    <source>
        <dbReference type="EMBL" id="RJT38226.1"/>
    </source>
</evidence>
<dbReference type="Pfam" id="PF02653">
    <property type="entry name" value="BPD_transp_2"/>
    <property type="match status" value="1"/>
</dbReference>
<keyword evidence="5 7" id="KW-0472">Membrane</keyword>
<keyword evidence="4 7" id="KW-1133">Transmembrane helix</keyword>
<organism evidence="8 9">
    <name type="scientific">Mesorhizobium jarvisii</name>
    <dbReference type="NCBI Taxonomy" id="1777867"/>
    <lineage>
        <taxon>Bacteria</taxon>
        <taxon>Pseudomonadati</taxon>
        <taxon>Pseudomonadota</taxon>
        <taxon>Alphaproteobacteria</taxon>
        <taxon>Hyphomicrobiales</taxon>
        <taxon>Phyllobacteriaceae</taxon>
        <taxon>Mesorhizobium</taxon>
    </lineage>
</organism>
<sequence>MAGNEAEAVGPRRANLRGRRQCQARYARACAPHGRRRRRRAAHFFGTRGTSGSVRSHSGHGAGADNPQHRQRARRGWAARVAAGRGRQTKQRTRPGSCSMKPSSMPMRSAAMDFFRDHITYVIFLAITLYFVLFAPHFASVSTASAVLRITAIVSVMAIGMTFVIICGEIDLSVGSVASFSGMIGALLLDQSVPTYVAALLVLGTGAAIGAVSGLLVTKLRIPSFLVTLGMLSIFSGLALTITGTRPVSIVDDDFSNLFWNGSFLAVQAPIWWTMVLTAAGYYLLHQMPYGRRVYATGGNAVAARFSGVRTDGVKIFAFVLCGMTASLAGLMLAARSTAGNPSLGAGLELDVIAAVIIGGTSLFGGYGSIVGSVVGAIFIGILGFGLLVLGLSTSIQEVIKGAIIIIAVSLNRR</sequence>
<evidence type="ECO:0000256" key="1">
    <source>
        <dbReference type="ARBA" id="ARBA00004651"/>
    </source>
</evidence>
<keyword evidence="2" id="KW-1003">Cell membrane</keyword>
<reference evidence="8 9" key="1">
    <citation type="submission" date="2018-09" db="EMBL/GenBank/DDBJ databases">
        <title>Mesorhizobium carmichaelinearum sp. nov. isolated from Carmichaelinea spp. root nodules in New Zealand.</title>
        <authorList>
            <person name="De Meyer S.E."/>
        </authorList>
    </citation>
    <scope>NUCLEOTIDE SEQUENCE [LARGE SCALE GENOMIC DNA]</scope>
    <source>
        <strain evidence="8 9">LMG 28313</strain>
    </source>
</reference>
<keyword evidence="9" id="KW-1185">Reference proteome</keyword>
<dbReference type="InterPro" id="IPR001851">
    <property type="entry name" value="ABC_transp_permease"/>
</dbReference>